<evidence type="ECO:0000313" key="1">
    <source>
        <dbReference type="Proteomes" id="UP000887580"/>
    </source>
</evidence>
<sequence length="150" mass="17765">MFEGFAKQPTDYYFRPYHLYNIKHLIPWKEMCLKTGKANIEESLKIYERFSLLFKHSCHFSFNFLTSLTHDDSSNLNAIDEKMRTILEKFIANNVAENTVLVIMGDHGNRIGDIQHSFVGRIEERMPLFSIYLPQKFHQLFPDNVKNLEF</sequence>
<dbReference type="Proteomes" id="UP000887580">
    <property type="component" value="Unplaced"/>
</dbReference>
<proteinExistence type="predicted"/>
<reference evidence="2" key="1">
    <citation type="submission" date="2022-11" db="UniProtKB">
        <authorList>
            <consortium name="WormBaseParasite"/>
        </authorList>
    </citation>
    <scope>IDENTIFICATION</scope>
</reference>
<protein>
    <submittedName>
        <fullName evidence="2">Sulfatase N-terminal domain-containing protein</fullName>
    </submittedName>
</protein>
<evidence type="ECO:0000313" key="2">
    <source>
        <dbReference type="WBParaSite" id="PS1159_v2.g9388.t1"/>
    </source>
</evidence>
<name>A0AC35GVY0_9BILA</name>
<dbReference type="WBParaSite" id="PS1159_v2.g9388.t1">
    <property type="protein sequence ID" value="PS1159_v2.g9388.t1"/>
    <property type="gene ID" value="PS1159_v2.g9388"/>
</dbReference>
<accession>A0AC35GVY0</accession>
<organism evidence="1 2">
    <name type="scientific">Panagrolaimus sp. PS1159</name>
    <dbReference type="NCBI Taxonomy" id="55785"/>
    <lineage>
        <taxon>Eukaryota</taxon>
        <taxon>Metazoa</taxon>
        <taxon>Ecdysozoa</taxon>
        <taxon>Nematoda</taxon>
        <taxon>Chromadorea</taxon>
        <taxon>Rhabditida</taxon>
        <taxon>Tylenchina</taxon>
        <taxon>Panagrolaimomorpha</taxon>
        <taxon>Panagrolaimoidea</taxon>
        <taxon>Panagrolaimidae</taxon>
        <taxon>Panagrolaimus</taxon>
    </lineage>
</organism>